<evidence type="ECO:0000259" key="2">
    <source>
        <dbReference type="Pfam" id="PF01965"/>
    </source>
</evidence>
<proteinExistence type="predicted"/>
<protein>
    <submittedName>
        <fullName evidence="3">Type 1 glutamine amidotransferase family protein</fullName>
        <ecNumber evidence="3">3.2.-.-</ecNumber>
    </submittedName>
</protein>
<evidence type="ECO:0000313" key="4">
    <source>
        <dbReference type="Proteomes" id="UP001407405"/>
    </source>
</evidence>
<dbReference type="InterPro" id="IPR002818">
    <property type="entry name" value="DJ-1/PfpI"/>
</dbReference>
<dbReference type="EC" id="3.2.-.-" evidence="3"/>
<keyword evidence="4" id="KW-1185">Reference proteome</keyword>
<keyword evidence="3" id="KW-0326">Glycosidase</keyword>
<keyword evidence="3" id="KW-0378">Hydrolase</keyword>
<accession>A0ABU9VU45</accession>
<organism evidence="3 4">
    <name type="scientific">Anoxynatronum sibiricum</name>
    <dbReference type="NCBI Taxonomy" id="210623"/>
    <lineage>
        <taxon>Bacteria</taxon>
        <taxon>Bacillati</taxon>
        <taxon>Bacillota</taxon>
        <taxon>Clostridia</taxon>
        <taxon>Eubacteriales</taxon>
        <taxon>Clostridiaceae</taxon>
        <taxon>Anoxynatronum</taxon>
    </lineage>
</organism>
<dbReference type="Pfam" id="PF01965">
    <property type="entry name" value="DJ-1_PfpI"/>
    <property type="match status" value="1"/>
</dbReference>
<reference evidence="3 4" key="1">
    <citation type="submission" date="2024-04" db="EMBL/GenBank/DDBJ databases">
        <title>Genome sequencing and metabolic network reconstruction of aminoacids and betaine degradation by Anoxynatronum sibiricum.</title>
        <authorList>
            <person name="Detkova E.N."/>
            <person name="Boltjanskaja Y.V."/>
            <person name="Mardanov A.V."/>
            <person name="Kevbrin V."/>
        </authorList>
    </citation>
    <scope>NUCLEOTIDE SEQUENCE [LARGE SCALE GENOMIC DNA]</scope>
    <source>
        <strain evidence="3 4">Z-7981</strain>
    </source>
</reference>
<name>A0ABU9VU45_9CLOT</name>
<keyword evidence="1" id="KW-0472">Membrane</keyword>
<dbReference type="GO" id="GO:0016798">
    <property type="term" value="F:hydrolase activity, acting on glycosyl bonds"/>
    <property type="evidence" value="ECO:0007669"/>
    <property type="project" value="UniProtKB-KW"/>
</dbReference>
<dbReference type="SUPFAM" id="SSF52317">
    <property type="entry name" value="Class I glutamine amidotransferase-like"/>
    <property type="match status" value="1"/>
</dbReference>
<dbReference type="PANTHER" id="PTHR48094">
    <property type="entry name" value="PROTEIN/NUCLEIC ACID DEGLYCASE DJ-1-RELATED"/>
    <property type="match status" value="1"/>
</dbReference>
<feature type="domain" description="DJ-1/PfpI" evidence="2">
    <location>
        <begin position="15"/>
        <end position="186"/>
    </location>
</feature>
<dbReference type="RefSeq" id="WP_343185696.1">
    <property type="nucleotide sequence ID" value="NZ_JBCITM010000006.1"/>
</dbReference>
<comment type="caution">
    <text evidence="3">The sequence shown here is derived from an EMBL/GenBank/DDBJ whole genome shotgun (WGS) entry which is preliminary data.</text>
</comment>
<dbReference type="Gene3D" id="3.40.50.880">
    <property type="match status" value="1"/>
</dbReference>
<keyword evidence="3" id="KW-0315">Glutamine amidotransferase</keyword>
<dbReference type="EMBL" id="JBCITM010000006">
    <property type="protein sequence ID" value="MEN1760375.1"/>
    <property type="molecule type" value="Genomic_DNA"/>
</dbReference>
<evidence type="ECO:0000313" key="3">
    <source>
        <dbReference type="EMBL" id="MEN1760375.1"/>
    </source>
</evidence>
<feature type="transmembrane region" description="Helical" evidence="1">
    <location>
        <begin position="109"/>
        <end position="132"/>
    </location>
</feature>
<dbReference type="InterPro" id="IPR029062">
    <property type="entry name" value="Class_I_gatase-like"/>
</dbReference>
<gene>
    <name evidence="3" type="ORF">AAIG11_07820</name>
</gene>
<sequence length="222" mass="24359">MKKQAIKGNGGIYVTIYVYVLDTLADWELGYVTSELNSGRFFKKGEQRVSLKTVSYSKEPVNTMGGLTIVPHCLVDDIVVSETSVLLLPGADTWNDPKHGAIIEKAREFLSLGATVCAICGATAALANFGLLDQRPHTSNGPGFLEMVSPGYQGQRFYVDKPSVVDHNLITSSSTGALLWAKQIIEHVGVFQSNTLESWYEYFSTGEPQHFFALMHTMSSND</sequence>
<dbReference type="Proteomes" id="UP001407405">
    <property type="component" value="Unassembled WGS sequence"/>
</dbReference>
<keyword evidence="1" id="KW-0812">Transmembrane</keyword>
<dbReference type="InterPro" id="IPR050325">
    <property type="entry name" value="Prot/Nucl_acid_deglycase"/>
</dbReference>
<evidence type="ECO:0000256" key="1">
    <source>
        <dbReference type="SAM" id="Phobius"/>
    </source>
</evidence>
<dbReference type="CDD" id="cd03140">
    <property type="entry name" value="GATase1_PfpI_3"/>
    <property type="match status" value="1"/>
</dbReference>
<dbReference type="PANTHER" id="PTHR48094:SF19">
    <property type="entry name" value="DJ-1_PFPI DOMAIN-CONTAINING PROTEIN"/>
    <property type="match status" value="1"/>
</dbReference>
<keyword evidence="1" id="KW-1133">Transmembrane helix</keyword>